<reference evidence="2" key="1">
    <citation type="submission" date="2021-10" db="EMBL/GenBank/DDBJ databases">
        <title>Tropical sea cucumber genome reveals ecological adaptation and Cuvierian tubules defense mechanism.</title>
        <authorList>
            <person name="Chen T."/>
        </authorList>
    </citation>
    <scope>NUCLEOTIDE SEQUENCE</scope>
    <source>
        <strain evidence="2">Nanhai2018</strain>
        <tissue evidence="2">Muscle</tissue>
    </source>
</reference>
<protein>
    <submittedName>
        <fullName evidence="2">Uncharacterized protein</fullName>
    </submittedName>
</protein>
<proteinExistence type="predicted"/>
<evidence type="ECO:0000313" key="2">
    <source>
        <dbReference type="EMBL" id="KAJ8024773.1"/>
    </source>
</evidence>
<name>A0A9Q0YLQ5_HOLLE</name>
<dbReference type="EMBL" id="JAIZAY010000018">
    <property type="protein sequence ID" value="KAJ8024773.1"/>
    <property type="molecule type" value="Genomic_DNA"/>
</dbReference>
<keyword evidence="3" id="KW-1185">Reference proteome</keyword>
<sequence>MGVRHGFRACKRREVRSQERMQGFMKEGPCTECSEPGSDDGEGIKSLFGHPDFWKIPHETVGFGDSSNVNHRLCPIQKQNQ</sequence>
<gene>
    <name evidence="2" type="ORF">HOLleu_34779</name>
</gene>
<comment type="caution">
    <text evidence="2">The sequence shown here is derived from an EMBL/GenBank/DDBJ whole genome shotgun (WGS) entry which is preliminary data.</text>
</comment>
<dbReference type="AlphaFoldDB" id="A0A9Q0YLQ5"/>
<accession>A0A9Q0YLQ5</accession>
<feature type="region of interest" description="Disordered" evidence="1">
    <location>
        <begin position="20"/>
        <end position="45"/>
    </location>
</feature>
<dbReference type="Proteomes" id="UP001152320">
    <property type="component" value="Chromosome 18"/>
</dbReference>
<organism evidence="2 3">
    <name type="scientific">Holothuria leucospilota</name>
    <name type="common">Black long sea cucumber</name>
    <name type="synonym">Mertensiothuria leucospilota</name>
    <dbReference type="NCBI Taxonomy" id="206669"/>
    <lineage>
        <taxon>Eukaryota</taxon>
        <taxon>Metazoa</taxon>
        <taxon>Echinodermata</taxon>
        <taxon>Eleutherozoa</taxon>
        <taxon>Echinozoa</taxon>
        <taxon>Holothuroidea</taxon>
        <taxon>Aspidochirotacea</taxon>
        <taxon>Aspidochirotida</taxon>
        <taxon>Holothuriidae</taxon>
        <taxon>Holothuria</taxon>
    </lineage>
</organism>
<evidence type="ECO:0000313" key="3">
    <source>
        <dbReference type="Proteomes" id="UP001152320"/>
    </source>
</evidence>
<evidence type="ECO:0000256" key="1">
    <source>
        <dbReference type="SAM" id="MobiDB-lite"/>
    </source>
</evidence>